<comment type="caution">
    <text evidence="1">The sequence shown here is derived from an EMBL/GenBank/DDBJ whole genome shotgun (WGS) entry which is preliminary data.</text>
</comment>
<proteinExistence type="predicted"/>
<keyword evidence="2" id="KW-1185">Reference proteome</keyword>
<sequence length="316" mass="35882">MKELWNKLQQLLPQLKMRLRASVRRRLALDIMALSTGVRAAVMLDYMPSTPAMLQQLCQLLFHISQEVHEIAALRVLHMEGCGYLIQPSYLLEYMNRSLRLPSPLLFIVLDDDIPRKASQTEQEAIVKNLSEIQRQISSLLSVQSMKSCSGSQASNGESLSEVTEGAVPNVLAAGDPTNGSGILLPTLNGWLLGYPVVYFFLEENASRAGRCVASGAVQLYQVLISSTVLNPSNFHKDAELICDEDELLRSPNLFKEHPMFGSLFEWKSLHEKWNLLCCKDHWLHKFDFQYHFAVSLEYHIPELFRCARRVFNESL</sequence>
<gene>
    <name evidence="1" type="ORF">KC19_10G158600</name>
</gene>
<dbReference type="InterPro" id="IPR027850">
    <property type="entry name" value="DUF4504"/>
</dbReference>
<evidence type="ECO:0000313" key="1">
    <source>
        <dbReference type="EMBL" id="KAG0560163.1"/>
    </source>
</evidence>
<dbReference type="Pfam" id="PF14953">
    <property type="entry name" value="DUF4504"/>
    <property type="match status" value="1"/>
</dbReference>
<accession>A0A8T0GMG0</accession>
<organism evidence="1 2">
    <name type="scientific">Ceratodon purpureus</name>
    <name type="common">Fire moss</name>
    <name type="synonym">Dicranum purpureum</name>
    <dbReference type="NCBI Taxonomy" id="3225"/>
    <lineage>
        <taxon>Eukaryota</taxon>
        <taxon>Viridiplantae</taxon>
        <taxon>Streptophyta</taxon>
        <taxon>Embryophyta</taxon>
        <taxon>Bryophyta</taxon>
        <taxon>Bryophytina</taxon>
        <taxon>Bryopsida</taxon>
        <taxon>Dicranidae</taxon>
        <taxon>Pseudoditrichales</taxon>
        <taxon>Ditrichaceae</taxon>
        <taxon>Ceratodon</taxon>
    </lineage>
</organism>
<protein>
    <submittedName>
        <fullName evidence="1">Uncharacterized protein</fullName>
    </submittedName>
</protein>
<dbReference type="AlphaFoldDB" id="A0A8T0GMG0"/>
<dbReference type="EMBL" id="CM026431">
    <property type="protein sequence ID" value="KAG0560163.1"/>
    <property type="molecule type" value="Genomic_DNA"/>
</dbReference>
<evidence type="ECO:0000313" key="2">
    <source>
        <dbReference type="Proteomes" id="UP000822688"/>
    </source>
</evidence>
<name>A0A8T0GMG0_CERPU</name>
<dbReference type="Proteomes" id="UP000822688">
    <property type="component" value="Chromosome 10"/>
</dbReference>
<dbReference type="PANTHER" id="PTHR31366">
    <property type="entry name" value="UPF0739 PROTEIN C1ORF74"/>
    <property type="match status" value="1"/>
</dbReference>
<reference evidence="1" key="1">
    <citation type="submission" date="2020-06" db="EMBL/GenBank/DDBJ databases">
        <title>WGS assembly of Ceratodon purpureus strain R40.</title>
        <authorList>
            <person name="Carey S.B."/>
            <person name="Jenkins J."/>
            <person name="Shu S."/>
            <person name="Lovell J.T."/>
            <person name="Sreedasyam A."/>
            <person name="Maumus F."/>
            <person name="Tiley G.P."/>
            <person name="Fernandez-Pozo N."/>
            <person name="Barry K."/>
            <person name="Chen C."/>
            <person name="Wang M."/>
            <person name="Lipzen A."/>
            <person name="Daum C."/>
            <person name="Saski C.A."/>
            <person name="Payton A.C."/>
            <person name="Mcbreen J.C."/>
            <person name="Conrad R.E."/>
            <person name="Kollar L.M."/>
            <person name="Olsson S."/>
            <person name="Huttunen S."/>
            <person name="Landis J.B."/>
            <person name="Wickett N.J."/>
            <person name="Johnson M.G."/>
            <person name="Rensing S.A."/>
            <person name="Grimwood J."/>
            <person name="Schmutz J."/>
            <person name="Mcdaniel S.F."/>
        </authorList>
    </citation>
    <scope>NUCLEOTIDE SEQUENCE</scope>
    <source>
        <strain evidence="1">R40</strain>
    </source>
</reference>
<dbReference type="PANTHER" id="PTHR31366:SF2">
    <property type="entry name" value="UPF0739 PROTEIN C1ORF74"/>
    <property type="match status" value="1"/>
</dbReference>